<evidence type="ECO:0000256" key="10">
    <source>
        <dbReference type="ARBA" id="ARBA00025661"/>
    </source>
</evidence>
<keyword evidence="6" id="KW-0805">Transcription regulation</keyword>
<dbReference type="SMART" id="SM01281">
    <property type="entry name" value="Med12"/>
    <property type="match status" value="1"/>
</dbReference>
<gene>
    <name evidence="14" type="primary">SRB8</name>
    <name evidence="14" type="ORF">IMSHALPRED_007659</name>
</gene>
<evidence type="ECO:0000256" key="11">
    <source>
        <dbReference type="ARBA" id="ARBA00032010"/>
    </source>
</evidence>
<dbReference type="PANTHER" id="PTHR46567">
    <property type="entry name" value="MEDIATOR OF RNA POLYMERASE II TRANSCRIPTION SUBUNIT 12"/>
    <property type="match status" value="1"/>
</dbReference>
<dbReference type="Pfam" id="PF25326">
    <property type="entry name" value="ARM_SRB8"/>
    <property type="match status" value="1"/>
</dbReference>
<dbReference type="GO" id="GO:0016592">
    <property type="term" value="C:mediator complex"/>
    <property type="evidence" value="ECO:0007669"/>
    <property type="project" value="InterPro"/>
</dbReference>
<dbReference type="InterPro" id="IPR057344">
    <property type="entry name" value="ARM_SRB8"/>
</dbReference>
<reference evidence="14" key="1">
    <citation type="submission" date="2021-03" db="EMBL/GenBank/DDBJ databases">
        <authorList>
            <person name="Tagirdzhanova G."/>
        </authorList>
    </citation>
    <scope>NUCLEOTIDE SEQUENCE</scope>
</reference>
<organism evidence="14 15">
    <name type="scientific">Imshaugia aleurites</name>
    <dbReference type="NCBI Taxonomy" id="172621"/>
    <lineage>
        <taxon>Eukaryota</taxon>
        <taxon>Fungi</taxon>
        <taxon>Dikarya</taxon>
        <taxon>Ascomycota</taxon>
        <taxon>Pezizomycotina</taxon>
        <taxon>Lecanoromycetes</taxon>
        <taxon>OSLEUM clade</taxon>
        <taxon>Lecanoromycetidae</taxon>
        <taxon>Lecanorales</taxon>
        <taxon>Lecanorineae</taxon>
        <taxon>Parmeliaceae</taxon>
        <taxon>Imshaugia</taxon>
    </lineage>
</organism>
<feature type="compositionally biased region" description="Basic and acidic residues" evidence="12">
    <location>
        <begin position="106"/>
        <end position="115"/>
    </location>
</feature>
<evidence type="ECO:0000256" key="6">
    <source>
        <dbReference type="ARBA" id="ARBA00023015"/>
    </source>
</evidence>
<comment type="function">
    <text evidence="10">Component of the SRB8-11 complex. The SRB8-11 complex is a regulatory module of the Mediator complex which is itself involved in regulation of basal and activated RNA polymerase II-dependent transcription. The SRB8-11 complex may be involved in the transcriptional repression of a subset of genes regulated by Mediator. It may inhibit the association of the Mediator complex with RNA polymerase II to form the holoenzyme complex.</text>
</comment>
<evidence type="ECO:0000313" key="15">
    <source>
        <dbReference type="Proteomes" id="UP000664534"/>
    </source>
</evidence>
<protein>
    <recommendedName>
        <fullName evidence="4">Mediator of RNA polymerase II transcription subunit 12</fullName>
    </recommendedName>
    <alternativeName>
        <fullName evidence="11">Mediator complex subunit 12</fullName>
    </alternativeName>
</protein>
<keyword evidence="5" id="KW-0678">Repressor</keyword>
<evidence type="ECO:0000256" key="7">
    <source>
        <dbReference type="ARBA" id="ARBA00023159"/>
    </source>
</evidence>
<dbReference type="GO" id="GO:0003712">
    <property type="term" value="F:transcription coregulator activity"/>
    <property type="evidence" value="ECO:0007669"/>
    <property type="project" value="InterPro"/>
</dbReference>
<dbReference type="PANTHER" id="PTHR46567:SF1">
    <property type="entry name" value="MEDIATOR OF RNA POLYMERASE II TRANSCRIPTION SUBUNIT 12"/>
    <property type="match status" value="1"/>
</dbReference>
<sequence length="1458" mass="163268">MTSNLAGIEPPLSTSDRSFPFPPARTTSHDLQQPPRSWPRQIFIPCPIAPVASQDVSEPASKRQKIEDSATGLIGKTSGALRSDLDISNATNNRGALLTNSALSLPERESAEKEQQASLFPVRPGRVPRPGGNQQGRALAIERATAKDLVPVKPYNPEPPPFAPRFHKAGPADFFPWTGHHAEDVLNELTTKQGFYDNSKVSQNESNTARPSVWSSLKHKSGLQILSSLFVSALDQRQIHGTITTNSTFKPPPRVTLTDTKREAWLRDLANLSIPLRRLSRTIPHGIRGKILLDHCLSKDIPTSRAIWLAKCVGANEIRAFKRKGTGGVFTVGGEAKWIKDWTANVEQFLESIIGVCDSDNWRSKITYGLRLITHLYSEHLLDQDHYLDWLIASFRDSDLDALPMWLLVMQIHQHDILQHRQRGKRLTEALLKHLDKASLPINHEVYDTIIKQVAKLLKTIMLSAPACFILPACWSKYADIIKSCLDIKESRLQSSFDSLSKRNWRLRNRSWNQRTQAPKSHRQAIITYLDSLCDKQSFGRVASACRRVTGDYDLLVRTCIEWSSSVYRHGPFRVYAAVRLLRIWKRKGVDLQGPIFNFLAASSDVPGLQKRDVYRLLAELVRSQHLSVGKYLQWIIARGTLDGHHEPTSDGPCDIYLIFELPLQGLPSHVLNLRDMLLTTLGVPAERESHMINAAKAKILGQIPDFFLWDDSSGSGAVYDEFALLSQTVKSAVASWIRQNLLSRLKVYAKTGSVSEDTKQPDLDEVPCLVTLEHFQTIRSVLEDFEDFAILADVLSILSDEVQGSILTAVTDTVNQYSDVFNAIGAADHIFRRLYHRLEESHGPEVMEKAFLESLIDLACRLSNTAQEVQRLRNHLLALMPRLSTVAFSPISDNMVEAVQSAEPTFAEEMDQMLAGGNSMDKQTLIRIFGTIIGHLETSFQESSHLVIRFSQLLARLRRFGPKSFDALFKDRLQEWLRSDLKAKPGTILSPMICSKVVSLKVVLDCTTHILSLEGHRDDRATLALEMLDMVTKASSRPMPIVDYRGYRLLDQLHRLVRTSSASITAFLGVVAETCRATEAPMRTRARDQAENLTVKNLIQTLVLQQPSTPMEVASTLPNADLQKALWGTLDQDQLGESSHFDRQSRIARLLNSISDFNVPLIQLELKAILSDDTSFENAEDILSEIFVERASVSEDSRIPLWACLVSELPTTQAASVREKAETEIICLGFTDTTSICHGDKTRLHGLIAIVEAAGFSVSDAETSPLLDQIADGLSMICSSPQLDKYNHDHHGFDADHVCQSIYVLISLLIIHQSTIQHPRFSQSALSLILISLSRLLIHPFLAFHPSLPTHLFDTLAFLSDSLSDDTRSRCIRTLRDHHHSLDPRLRFIFGYPETVNGEWLQLVTKSSTVAEAKSEGVTTQPYSLRRWEMMQDATPVSTENDTSLSLTLFGARKSIL</sequence>
<dbReference type="InterPro" id="IPR019035">
    <property type="entry name" value="Mediator_Med12"/>
</dbReference>
<name>A0A8H3EPI1_9LECA</name>
<keyword evidence="15" id="KW-1185">Reference proteome</keyword>
<dbReference type="GO" id="GO:0006357">
    <property type="term" value="P:regulation of transcription by RNA polymerase II"/>
    <property type="evidence" value="ECO:0007669"/>
    <property type="project" value="InterPro"/>
</dbReference>
<accession>A0A8H3EPI1</accession>
<dbReference type="EMBL" id="CAJPDT010000005">
    <property type="protein sequence ID" value="CAF9909228.1"/>
    <property type="molecule type" value="Genomic_DNA"/>
</dbReference>
<evidence type="ECO:0000256" key="1">
    <source>
        <dbReference type="ARBA" id="ARBA00004123"/>
    </source>
</evidence>
<evidence type="ECO:0000313" key="14">
    <source>
        <dbReference type="EMBL" id="CAF9909228.1"/>
    </source>
</evidence>
<feature type="region of interest" description="Disordered" evidence="12">
    <location>
        <begin position="1"/>
        <end position="39"/>
    </location>
</feature>
<comment type="subunit">
    <text evidence="3">Component of the SRB8-11 complex, which itself associates with the Mediator complex.</text>
</comment>
<keyword evidence="7" id="KW-0010">Activator</keyword>
<feature type="region of interest" description="Disordered" evidence="12">
    <location>
        <begin position="106"/>
        <end position="134"/>
    </location>
</feature>
<comment type="subcellular location">
    <subcellularLocation>
        <location evidence="1">Nucleus</location>
    </subcellularLocation>
</comment>
<feature type="domain" description="Mediator complex subunit Med12" evidence="13">
    <location>
        <begin position="248"/>
        <end position="311"/>
    </location>
</feature>
<keyword evidence="8" id="KW-0804">Transcription</keyword>
<evidence type="ECO:0000256" key="3">
    <source>
        <dbReference type="ARBA" id="ARBA00011629"/>
    </source>
</evidence>
<proteinExistence type="inferred from homology"/>
<feature type="compositionally biased region" description="Low complexity" evidence="12">
    <location>
        <begin position="121"/>
        <end position="134"/>
    </location>
</feature>
<dbReference type="Proteomes" id="UP000664534">
    <property type="component" value="Unassembled WGS sequence"/>
</dbReference>
<comment type="similarity">
    <text evidence="2">Belongs to the Mediator complex subunit 12 family.</text>
</comment>
<evidence type="ECO:0000256" key="12">
    <source>
        <dbReference type="SAM" id="MobiDB-lite"/>
    </source>
</evidence>
<keyword evidence="9" id="KW-0539">Nucleus</keyword>
<comment type="caution">
    <text evidence="14">The sequence shown here is derived from an EMBL/GenBank/DDBJ whole genome shotgun (WGS) entry which is preliminary data.</text>
</comment>
<evidence type="ECO:0000256" key="8">
    <source>
        <dbReference type="ARBA" id="ARBA00023163"/>
    </source>
</evidence>
<dbReference type="OrthoDB" id="20828at2759"/>
<evidence type="ECO:0000256" key="2">
    <source>
        <dbReference type="ARBA" id="ARBA00010289"/>
    </source>
</evidence>
<evidence type="ECO:0000259" key="13">
    <source>
        <dbReference type="SMART" id="SM01281"/>
    </source>
</evidence>
<evidence type="ECO:0000256" key="5">
    <source>
        <dbReference type="ARBA" id="ARBA00022491"/>
    </source>
</evidence>
<evidence type="ECO:0000256" key="9">
    <source>
        <dbReference type="ARBA" id="ARBA00023242"/>
    </source>
</evidence>
<feature type="compositionally biased region" description="Polar residues" evidence="12">
    <location>
        <begin position="25"/>
        <end position="35"/>
    </location>
</feature>
<dbReference type="Pfam" id="PF09497">
    <property type="entry name" value="Med12"/>
    <property type="match status" value="1"/>
</dbReference>
<evidence type="ECO:0000256" key="4">
    <source>
        <dbReference type="ARBA" id="ARBA00019622"/>
    </source>
</evidence>